<keyword evidence="2" id="KW-1185">Reference proteome</keyword>
<evidence type="ECO:0000313" key="2">
    <source>
        <dbReference type="Proteomes" id="UP000828941"/>
    </source>
</evidence>
<dbReference type="EMBL" id="CM039430">
    <property type="protein sequence ID" value="KAI4346222.1"/>
    <property type="molecule type" value="Genomic_DNA"/>
</dbReference>
<reference evidence="1 2" key="1">
    <citation type="journal article" date="2022" name="DNA Res.">
        <title>Chromosomal-level genome assembly of the orchid tree Bauhinia variegata (Leguminosae; Cercidoideae) supports the allotetraploid origin hypothesis of Bauhinia.</title>
        <authorList>
            <person name="Zhong Y."/>
            <person name="Chen Y."/>
            <person name="Zheng D."/>
            <person name="Pang J."/>
            <person name="Liu Y."/>
            <person name="Luo S."/>
            <person name="Meng S."/>
            <person name="Qian L."/>
            <person name="Wei D."/>
            <person name="Dai S."/>
            <person name="Zhou R."/>
        </authorList>
    </citation>
    <scope>NUCLEOTIDE SEQUENCE [LARGE SCALE GENOMIC DNA]</scope>
    <source>
        <strain evidence="1">BV-YZ2020</strain>
    </source>
</reference>
<sequence>MELRVRSFLDLLILSSFLSLQAKGRGTGSVLLIDSFSNQFFRARSSGDEAQCPSMLLEEVGAAVSVLLGFAPSMLSAAGSSKLNEVLVPNPFQRPRAVFMLEVEGINDLKQVQEHDMSSSAYRSIHILGSDKADIYLSGEDDVSLVSLDEPLGDCTDNEISEYASLMGGSYTVDTLELLNGVLNIPLANGVTVNLHMSKKSEREFLVGLLSLIRNVKRAVQIHEDLSQSLLSPAELLIGRFKGIKILQEQYGAESIAEHGVDLLRATLTKIFDSLQEAYKGQIVGVVYFYTLRPQDLGKKFDVKFSHHQAARWLAEENVSNATIAEVMLVRRTLAWVTAVILIISTLVGIHYLLNMSITRDTLLYSNVKLD</sequence>
<proteinExistence type="predicted"/>
<protein>
    <submittedName>
        <fullName evidence="1">Uncharacterized protein</fullName>
    </submittedName>
</protein>
<name>A0ACB9PCM8_BAUVA</name>
<dbReference type="Proteomes" id="UP000828941">
    <property type="component" value="Chromosome 5"/>
</dbReference>
<comment type="caution">
    <text evidence="1">The sequence shown here is derived from an EMBL/GenBank/DDBJ whole genome shotgun (WGS) entry which is preliminary data.</text>
</comment>
<gene>
    <name evidence="1" type="ORF">L6164_013291</name>
</gene>
<organism evidence="1 2">
    <name type="scientific">Bauhinia variegata</name>
    <name type="common">Purple orchid tree</name>
    <name type="synonym">Phanera variegata</name>
    <dbReference type="NCBI Taxonomy" id="167791"/>
    <lineage>
        <taxon>Eukaryota</taxon>
        <taxon>Viridiplantae</taxon>
        <taxon>Streptophyta</taxon>
        <taxon>Embryophyta</taxon>
        <taxon>Tracheophyta</taxon>
        <taxon>Spermatophyta</taxon>
        <taxon>Magnoliopsida</taxon>
        <taxon>eudicotyledons</taxon>
        <taxon>Gunneridae</taxon>
        <taxon>Pentapetalae</taxon>
        <taxon>rosids</taxon>
        <taxon>fabids</taxon>
        <taxon>Fabales</taxon>
        <taxon>Fabaceae</taxon>
        <taxon>Cercidoideae</taxon>
        <taxon>Cercideae</taxon>
        <taxon>Bauhiniinae</taxon>
        <taxon>Bauhinia</taxon>
    </lineage>
</organism>
<accession>A0ACB9PCM8</accession>
<evidence type="ECO:0000313" key="1">
    <source>
        <dbReference type="EMBL" id="KAI4346222.1"/>
    </source>
</evidence>